<name>I2F3U9_9BACT</name>
<dbReference type="Proteomes" id="UP000002881">
    <property type="component" value="Chromosome"/>
</dbReference>
<dbReference type="GeneID" id="87106726"/>
<dbReference type="Pfam" id="PF04025">
    <property type="entry name" value="RemA-like"/>
    <property type="match status" value="1"/>
</dbReference>
<dbReference type="AlphaFoldDB" id="I2F3U9"/>
<dbReference type="EMBL" id="CP003532">
    <property type="protein sequence ID" value="AFK06602.1"/>
    <property type="molecule type" value="Genomic_DNA"/>
</dbReference>
<reference evidence="1 2" key="1">
    <citation type="journal article" date="2012" name="Genome Biol. Evol.">
        <title>Genome Sequence of the Mesophilic Thermotogales Bacterium Mesotoga prima MesG1.Ag.4.2 Reveals the Largest Thermotogales Genome To Date.</title>
        <authorList>
            <person name="Zhaxybayeva O."/>
            <person name="Swithers K.S."/>
            <person name="Foght J."/>
            <person name="Green A.G."/>
            <person name="Bruce D."/>
            <person name="Detter C."/>
            <person name="Han S."/>
            <person name="Teshima H."/>
            <person name="Han J."/>
            <person name="Woyke T."/>
            <person name="Pitluck S."/>
            <person name="Nolan M."/>
            <person name="Ivanova N."/>
            <person name="Pati A."/>
            <person name="Land M.L."/>
            <person name="Dlutek M."/>
            <person name="Doolittle W.F."/>
            <person name="Noll K.M."/>
            <person name="Nesbo C.L."/>
        </authorList>
    </citation>
    <scope>NUCLEOTIDE SEQUENCE [LARGE SCALE GENOMIC DNA]</scope>
    <source>
        <strain evidence="2">mesG1.Ag.4.2</strain>
    </source>
</reference>
<keyword evidence="2" id="KW-1185">Reference proteome</keyword>
<dbReference type="PANTHER" id="PTHR38449:SF1">
    <property type="entry name" value="REGULATORY PROTEIN SSL2874-RELATED"/>
    <property type="match status" value="1"/>
</dbReference>
<dbReference type="eggNOG" id="COG2052">
    <property type="taxonomic scope" value="Bacteria"/>
</dbReference>
<organism evidence="1 2">
    <name type="scientific">Mesotoga prima MesG1.Ag.4.2</name>
    <dbReference type="NCBI Taxonomy" id="660470"/>
    <lineage>
        <taxon>Bacteria</taxon>
        <taxon>Thermotogati</taxon>
        <taxon>Thermotogota</taxon>
        <taxon>Thermotogae</taxon>
        <taxon>Kosmotogales</taxon>
        <taxon>Kosmotogaceae</taxon>
        <taxon>Mesotoga</taxon>
    </lineage>
</organism>
<gene>
    <name evidence="1" type="ORF">Theba_0892</name>
</gene>
<dbReference type="InterPro" id="IPR007169">
    <property type="entry name" value="RemA-like"/>
</dbReference>
<evidence type="ECO:0000313" key="1">
    <source>
        <dbReference type="EMBL" id="AFK06602.1"/>
    </source>
</evidence>
<dbReference type="HOGENOM" id="CLU_165326_2_0_0"/>
<accession>I2F3U9</accession>
<dbReference type="KEGG" id="mpg:Theba_0892"/>
<dbReference type="RefSeq" id="WP_006492598.1">
    <property type="nucleotide sequence ID" value="NC_017934.1"/>
</dbReference>
<proteinExistence type="predicted"/>
<dbReference type="STRING" id="660470.Theba_0892"/>
<evidence type="ECO:0008006" key="3">
    <source>
        <dbReference type="Google" id="ProtNLM"/>
    </source>
</evidence>
<evidence type="ECO:0000313" key="2">
    <source>
        <dbReference type="Proteomes" id="UP000002881"/>
    </source>
</evidence>
<dbReference type="PANTHER" id="PTHR38449">
    <property type="entry name" value="REGULATORY PROTEIN TM_1690-RELATED"/>
    <property type="match status" value="1"/>
</dbReference>
<protein>
    <recommendedName>
        <fullName evidence="3">DUF370 domain-containing protein</fullName>
    </recommendedName>
</protein>
<sequence length="79" mass="8941">MDRVVNVGFESFVVKDRILAVLPVESSAVRRLKQLGMETGKIVNLTFGKRTKAILITNSGHVIFSFLPPKRIIEKLFRN</sequence>